<name>A0A6A8G9N0_9EURY</name>
<dbReference type="EMBL" id="WKJQ01000001">
    <property type="protein sequence ID" value="MRW97308.1"/>
    <property type="molecule type" value="Genomic_DNA"/>
</dbReference>
<evidence type="ECO:0000313" key="2">
    <source>
        <dbReference type="Proteomes" id="UP000443423"/>
    </source>
</evidence>
<comment type="caution">
    <text evidence="1">The sequence shown here is derived from an EMBL/GenBank/DDBJ whole genome shotgun (WGS) entry which is preliminary data.</text>
</comment>
<gene>
    <name evidence="1" type="ORF">GJR99_12090</name>
</gene>
<dbReference type="AlphaFoldDB" id="A0A6A8G9N0"/>
<dbReference type="Proteomes" id="UP000443423">
    <property type="component" value="Unassembled WGS sequence"/>
</dbReference>
<dbReference type="RefSeq" id="WP_154325991.1">
    <property type="nucleotide sequence ID" value="NZ_WKJQ01000001.1"/>
</dbReference>
<protein>
    <submittedName>
        <fullName evidence="1">Uncharacterized protein</fullName>
    </submittedName>
</protein>
<proteinExistence type="predicted"/>
<accession>A0A6A8G9N0</accession>
<organism evidence="1 2">
    <name type="scientific">Haloferax marinum</name>
    <dbReference type="NCBI Taxonomy" id="2666143"/>
    <lineage>
        <taxon>Archaea</taxon>
        <taxon>Methanobacteriati</taxon>
        <taxon>Methanobacteriota</taxon>
        <taxon>Stenosarchaea group</taxon>
        <taxon>Halobacteria</taxon>
        <taxon>Halobacteriales</taxon>
        <taxon>Haloferacaceae</taxon>
        <taxon>Haloferax</taxon>
    </lineage>
</organism>
<dbReference type="OrthoDB" id="9187at2157"/>
<evidence type="ECO:0000313" key="1">
    <source>
        <dbReference type="EMBL" id="MRW97308.1"/>
    </source>
</evidence>
<keyword evidence="2" id="KW-1185">Reference proteome</keyword>
<reference evidence="1 2" key="1">
    <citation type="submission" date="2019-11" db="EMBL/GenBank/DDBJ databases">
        <title>Whole genome sequence of Haloferax sp. MBLA0078.</title>
        <authorList>
            <person name="Seo M.-J."/>
            <person name="Cho E.-S."/>
        </authorList>
    </citation>
    <scope>NUCLEOTIDE SEQUENCE [LARGE SCALE GENOMIC DNA]</scope>
    <source>
        <strain evidence="1 2">MBLA0078</strain>
    </source>
</reference>
<sequence length="50" mass="5661">MSKSIRVSEAFHGYIKSQNRDSETMEDTLRRLVDAPSPIVTTRHVLSDAD</sequence>